<organism evidence="8 9">
    <name type="scientific">Saguinus oedipus</name>
    <name type="common">Cotton-top tamarin</name>
    <name type="synonym">Oedipomidas oedipus</name>
    <dbReference type="NCBI Taxonomy" id="9490"/>
    <lineage>
        <taxon>Eukaryota</taxon>
        <taxon>Metazoa</taxon>
        <taxon>Chordata</taxon>
        <taxon>Craniata</taxon>
        <taxon>Vertebrata</taxon>
        <taxon>Euteleostomi</taxon>
        <taxon>Mammalia</taxon>
        <taxon>Eutheria</taxon>
        <taxon>Euarchontoglires</taxon>
        <taxon>Primates</taxon>
        <taxon>Haplorrhini</taxon>
        <taxon>Platyrrhini</taxon>
        <taxon>Cebidae</taxon>
        <taxon>Callitrichinae</taxon>
        <taxon>Saguinus</taxon>
    </lineage>
</organism>
<evidence type="ECO:0000256" key="5">
    <source>
        <dbReference type="ARBA" id="ARBA00022989"/>
    </source>
</evidence>
<evidence type="ECO:0000256" key="3">
    <source>
        <dbReference type="ARBA" id="ARBA00022475"/>
    </source>
</evidence>
<dbReference type="InterPro" id="IPR018629">
    <property type="entry name" value="XK-rel"/>
</dbReference>
<protein>
    <recommendedName>
        <fullName evidence="7">XK-related protein</fullName>
    </recommendedName>
</protein>
<dbReference type="EMBL" id="JASSZA010000014">
    <property type="protein sequence ID" value="KAK2093970.1"/>
    <property type="molecule type" value="Genomic_DNA"/>
</dbReference>
<feature type="transmembrane region" description="Helical" evidence="7">
    <location>
        <begin position="67"/>
        <end position="85"/>
    </location>
</feature>
<keyword evidence="6 7" id="KW-0472">Membrane</keyword>
<evidence type="ECO:0000313" key="8">
    <source>
        <dbReference type="EMBL" id="KAK2093970.1"/>
    </source>
</evidence>
<evidence type="ECO:0000256" key="7">
    <source>
        <dbReference type="RuleBase" id="RU910716"/>
    </source>
</evidence>
<feature type="transmembrane region" description="Helical" evidence="7">
    <location>
        <begin position="121"/>
        <end position="140"/>
    </location>
</feature>
<accession>A0ABQ9UB26</accession>
<sequence length="143" mass="16214">MCPPLFPRHWDAALTALQKEQEAPHRGQLQLQEADLSALRLLEALLQTGPHLLLQTYMFLASDFTDIVPAVSALFSWSSLSWALVSYTRFMGFMKPGHLAMPWAALFCQQLWRMGMLGTRVLSLVLFYKAYHVWVFAVAGELS</sequence>
<name>A0ABQ9UB26_SAGOE</name>
<keyword evidence="9" id="KW-1185">Reference proteome</keyword>
<dbReference type="PANTHER" id="PTHR16024">
    <property type="entry name" value="XK-RELATED PROTEIN"/>
    <property type="match status" value="1"/>
</dbReference>
<comment type="subcellular location">
    <subcellularLocation>
        <location evidence="1">Cell membrane</location>
        <topology evidence="1">Multi-pass membrane protein</topology>
    </subcellularLocation>
    <subcellularLocation>
        <location evidence="7">Membrane</location>
        <topology evidence="7">Multi-pass membrane protein</topology>
    </subcellularLocation>
</comment>
<evidence type="ECO:0000256" key="1">
    <source>
        <dbReference type="ARBA" id="ARBA00004651"/>
    </source>
</evidence>
<comment type="caution">
    <text evidence="7">Lacks conserved residue(s) required for the propagation of feature annotation.</text>
</comment>
<comment type="caution">
    <text evidence="8">The sequence shown here is derived from an EMBL/GenBank/DDBJ whole genome shotgun (WGS) entry which is preliminary data.</text>
</comment>
<dbReference type="InterPro" id="IPR050895">
    <property type="entry name" value="XK-related_scramblase"/>
</dbReference>
<keyword evidence="4 7" id="KW-0812">Transmembrane</keyword>
<dbReference type="PANTHER" id="PTHR16024:SF15">
    <property type="entry name" value="XK-RELATED PROTEIN 5"/>
    <property type="match status" value="1"/>
</dbReference>
<evidence type="ECO:0000256" key="6">
    <source>
        <dbReference type="ARBA" id="ARBA00023136"/>
    </source>
</evidence>
<reference evidence="8 9" key="1">
    <citation type="submission" date="2023-05" db="EMBL/GenBank/DDBJ databases">
        <title>B98-5 Cell Line De Novo Hybrid Assembly: An Optical Mapping Approach.</title>
        <authorList>
            <person name="Kananen K."/>
            <person name="Auerbach J.A."/>
            <person name="Kautto E."/>
            <person name="Blachly J.S."/>
        </authorList>
    </citation>
    <scope>NUCLEOTIDE SEQUENCE [LARGE SCALE GENOMIC DNA]</scope>
    <source>
        <strain evidence="8">B95-8</strain>
        <tissue evidence="8">Cell line</tissue>
    </source>
</reference>
<dbReference type="Proteomes" id="UP001266305">
    <property type="component" value="Unassembled WGS sequence"/>
</dbReference>
<keyword evidence="5 7" id="KW-1133">Transmembrane helix</keyword>
<keyword evidence="3" id="KW-1003">Cell membrane</keyword>
<evidence type="ECO:0000256" key="4">
    <source>
        <dbReference type="ARBA" id="ARBA00022692"/>
    </source>
</evidence>
<comment type="similarity">
    <text evidence="2 7">Belongs to the XK family.</text>
</comment>
<evidence type="ECO:0000256" key="2">
    <source>
        <dbReference type="ARBA" id="ARBA00008789"/>
    </source>
</evidence>
<dbReference type="Pfam" id="PF09815">
    <property type="entry name" value="XK-related"/>
    <property type="match status" value="1"/>
</dbReference>
<gene>
    <name evidence="8" type="primary">XKR5_2</name>
    <name evidence="8" type="ORF">P7K49_027708</name>
</gene>
<evidence type="ECO:0000313" key="9">
    <source>
        <dbReference type="Proteomes" id="UP001266305"/>
    </source>
</evidence>
<proteinExistence type="inferred from homology"/>